<organism evidence="2 3">
    <name type="scientific">Arthrobacter cavernae</name>
    <dbReference type="NCBI Taxonomy" id="2817681"/>
    <lineage>
        <taxon>Bacteria</taxon>
        <taxon>Bacillati</taxon>
        <taxon>Actinomycetota</taxon>
        <taxon>Actinomycetes</taxon>
        <taxon>Micrococcales</taxon>
        <taxon>Micrococcaceae</taxon>
        <taxon>Arthrobacter</taxon>
    </lineage>
</organism>
<dbReference type="SUPFAM" id="SSF46785">
    <property type="entry name" value="Winged helix' DNA-binding domain"/>
    <property type="match status" value="1"/>
</dbReference>
<dbReference type="InterPro" id="IPR036390">
    <property type="entry name" value="WH_DNA-bd_sf"/>
</dbReference>
<dbReference type="GO" id="GO:0003700">
    <property type="term" value="F:DNA-binding transcription factor activity"/>
    <property type="evidence" value="ECO:0007669"/>
    <property type="project" value="InterPro"/>
</dbReference>
<dbReference type="SMART" id="SM00418">
    <property type="entry name" value="HTH_ARSR"/>
    <property type="match status" value="1"/>
</dbReference>
<reference evidence="2" key="1">
    <citation type="submission" date="2021-03" db="EMBL/GenBank/DDBJ databases">
        <title>A new species, PO-11, isolated from a karst cave deposit.</title>
        <authorList>
            <person name="Zhaoxiaoyong W."/>
        </authorList>
    </citation>
    <scope>NUCLEOTIDE SEQUENCE</scope>
    <source>
        <strain evidence="2">PO-11</strain>
    </source>
</reference>
<dbReference type="Pfam" id="PF12840">
    <property type="entry name" value="HTH_20"/>
    <property type="match status" value="1"/>
</dbReference>
<dbReference type="InterPro" id="IPR036388">
    <property type="entry name" value="WH-like_DNA-bd_sf"/>
</dbReference>
<dbReference type="PANTHER" id="PTHR38600">
    <property type="entry name" value="TRANSCRIPTIONAL REGULATORY PROTEIN"/>
    <property type="match status" value="1"/>
</dbReference>
<dbReference type="RefSeq" id="WP_207616713.1">
    <property type="nucleotide sequence ID" value="NZ_JAFNLL010000031.1"/>
</dbReference>
<dbReference type="InterPro" id="IPR001845">
    <property type="entry name" value="HTH_ArsR_DNA-bd_dom"/>
</dbReference>
<accession>A0A939KKI9</accession>
<evidence type="ECO:0000259" key="1">
    <source>
        <dbReference type="PROSITE" id="PS50987"/>
    </source>
</evidence>
<dbReference type="AlphaFoldDB" id="A0A939KKI9"/>
<dbReference type="PANTHER" id="PTHR38600:SF2">
    <property type="entry name" value="SLL0088 PROTEIN"/>
    <property type="match status" value="1"/>
</dbReference>
<protein>
    <submittedName>
        <fullName evidence="2">Winged helix-turn-helix transcriptional regulator</fullName>
    </submittedName>
</protein>
<dbReference type="Proteomes" id="UP000664164">
    <property type="component" value="Unassembled WGS sequence"/>
</dbReference>
<dbReference type="CDD" id="cd00090">
    <property type="entry name" value="HTH_ARSR"/>
    <property type="match status" value="1"/>
</dbReference>
<dbReference type="NCBIfam" id="NF033788">
    <property type="entry name" value="HTH_metalloreg"/>
    <property type="match status" value="1"/>
</dbReference>
<dbReference type="PRINTS" id="PR00778">
    <property type="entry name" value="HTHARSR"/>
</dbReference>
<name>A0A939KKI9_9MICC</name>
<keyword evidence="3" id="KW-1185">Reference proteome</keyword>
<evidence type="ECO:0000313" key="3">
    <source>
        <dbReference type="Proteomes" id="UP000664164"/>
    </source>
</evidence>
<sequence length="116" mass="13315">MSTDRLSLIFSALADPTRRAILARLAEGDATVNELAEPFSISLPAVSRHLKVLEAAGLISRSRNAQWRSSKLEAEPLREATEWMDRYRRFWDASFTRLDEHLRRIQHDSQKPGVKQ</sequence>
<dbReference type="InterPro" id="IPR011991">
    <property type="entry name" value="ArsR-like_HTH"/>
</dbReference>
<proteinExistence type="predicted"/>
<dbReference type="EMBL" id="JAFNLL010000031">
    <property type="protein sequence ID" value="MBO1268889.1"/>
    <property type="molecule type" value="Genomic_DNA"/>
</dbReference>
<comment type="caution">
    <text evidence="2">The sequence shown here is derived from an EMBL/GenBank/DDBJ whole genome shotgun (WGS) entry which is preliminary data.</text>
</comment>
<dbReference type="PROSITE" id="PS50987">
    <property type="entry name" value="HTH_ARSR_2"/>
    <property type="match status" value="1"/>
</dbReference>
<dbReference type="Gene3D" id="1.10.10.10">
    <property type="entry name" value="Winged helix-like DNA-binding domain superfamily/Winged helix DNA-binding domain"/>
    <property type="match status" value="1"/>
</dbReference>
<feature type="domain" description="HTH arsR-type" evidence="1">
    <location>
        <begin position="1"/>
        <end position="92"/>
    </location>
</feature>
<gene>
    <name evidence="2" type="ORF">J1902_13075</name>
</gene>
<evidence type="ECO:0000313" key="2">
    <source>
        <dbReference type="EMBL" id="MBO1268889.1"/>
    </source>
</evidence>